<sequence>MGEYLQLRANGTSDDDFKQVLSQHNIRILELEALRLVDDKSALDFEHVARTFGAERIQVIAPFGANKDIDLDVAAQWLGALAERTADADVHYALEFLPPTKIPDIATAQNFVRRSGHPNVGLCVDTWHVFRGAGVSSLADLDYSLVKNIQVDDGTMTPSMDDYIQDCIHNRELLGAGEFDLKQFFECTPPNAPISVEIIDDDLDLIPAFERAQLQASSLQRLMAHRDRQD</sequence>
<dbReference type="EMBL" id="CAEZZP010000082">
    <property type="protein sequence ID" value="CAB4777802.1"/>
    <property type="molecule type" value="Genomic_DNA"/>
</dbReference>
<protein>
    <submittedName>
        <fullName evidence="2">Unannotated protein</fullName>
    </submittedName>
</protein>
<dbReference type="InterPro" id="IPR013022">
    <property type="entry name" value="Xyl_isomerase-like_TIM-brl"/>
</dbReference>
<dbReference type="AlphaFoldDB" id="A0A6J6VYM0"/>
<name>A0A6J6VYM0_9ZZZZ</name>
<dbReference type="PANTHER" id="PTHR12110">
    <property type="entry name" value="HYDROXYPYRUVATE ISOMERASE"/>
    <property type="match status" value="1"/>
</dbReference>
<dbReference type="Gene3D" id="3.20.20.150">
    <property type="entry name" value="Divalent-metal-dependent TIM barrel enzymes"/>
    <property type="match status" value="1"/>
</dbReference>
<proteinExistence type="predicted"/>
<feature type="domain" description="Xylose isomerase-like TIM barrel" evidence="1">
    <location>
        <begin position="48"/>
        <end position="186"/>
    </location>
</feature>
<evidence type="ECO:0000259" key="1">
    <source>
        <dbReference type="Pfam" id="PF01261"/>
    </source>
</evidence>
<evidence type="ECO:0000313" key="2">
    <source>
        <dbReference type="EMBL" id="CAB4777802.1"/>
    </source>
</evidence>
<dbReference type="InterPro" id="IPR050312">
    <property type="entry name" value="IolE/XylAMocC-like"/>
</dbReference>
<gene>
    <name evidence="2" type="ORF">UFOPK2880_01227</name>
</gene>
<organism evidence="2">
    <name type="scientific">freshwater metagenome</name>
    <dbReference type="NCBI Taxonomy" id="449393"/>
    <lineage>
        <taxon>unclassified sequences</taxon>
        <taxon>metagenomes</taxon>
        <taxon>ecological metagenomes</taxon>
    </lineage>
</organism>
<accession>A0A6J6VYM0</accession>
<reference evidence="2" key="1">
    <citation type="submission" date="2020-05" db="EMBL/GenBank/DDBJ databases">
        <authorList>
            <person name="Chiriac C."/>
            <person name="Salcher M."/>
            <person name="Ghai R."/>
            <person name="Kavagutti S V."/>
        </authorList>
    </citation>
    <scope>NUCLEOTIDE SEQUENCE</scope>
</reference>
<dbReference type="SUPFAM" id="SSF51658">
    <property type="entry name" value="Xylose isomerase-like"/>
    <property type="match status" value="1"/>
</dbReference>
<dbReference type="PANTHER" id="PTHR12110:SF48">
    <property type="entry name" value="BLL3656 PROTEIN"/>
    <property type="match status" value="1"/>
</dbReference>
<dbReference type="Pfam" id="PF01261">
    <property type="entry name" value="AP_endonuc_2"/>
    <property type="match status" value="1"/>
</dbReference>
<dbReference type="InterPro" id="IPR036237">
    <property type="entry name" value="Xyl_isomerase-like_sf"/>
</dbReference>